<organism evidence="3 4">
    <name type="scientific">Saguinus oedipus</name>
    <name type="common">Cotton-top tamarin</name>
    <name type="synonym">Oedipomidas oedipus</name>
    <dbReference type="NCBI Taxonomy" id="9490"/>
    <lineage>
        <taxon>Eukaryota</taxon>
        <taxon>Metazoa</taxon>
        <taxon>Chordata</taxon>
        <taxon>Craniata</taxon>
        <taxon>Vertebrata</taxon>
        <taxon>Euteleostomi</taxon>
        <taxon>Mammalia</taxon>
        <taxon>Eutheria</taxon>
        <taxon>Euarchontoglires</taxon>
        <taxon>Primates</taxon>
        <taxon>Haplorrhini</taxon>
        <taxon>Platyrrhini</taxon>
        <taxon>Cebidae</taxon>
        <taxon>Callitrichinae</taxon>
        <taxon>Saguinus</taxon>
    </lineage>
</organism>
<evidence type="ECO:0000313" key="3">
    <source>
        <dbReference type="EMBL" id="KAK2084721.1"/>
    </source>
</evidence>
<feature type="compositionally biased region" description="Polar residues" evidence="1">
    <location>
        <begin position="140"/>
        <end position="149"/>
    </location>
</feature>
<evidence type="ECO:0000256" key="1">
    <source>
        <dbReference type="SAM" id="MobiDB-lite"/>
    </source>
</evidence>
<dbReference type="PANTHER" id="PTHR15923:SF0">
    <property type="entry name" value="IMMUNOGLOBULIN-LIKE DOMAIN-CONTAINING RECEPTOR 2"/>
    <property type="match status" value="1"/>
</dbReference>
<name>A0ABQ9TIZ7_SAGOE</name>
<reference evidence="3 4" key="1">
    <citation type="submission" date="2023-05" db="EMBL/GenBank/DDBJ databases">
        <title>B98-5 Cell Line De Novo Hybrid Assembly: An Optical Mapping Approach.</title>
        <authorList>
            <person name="Kananen K."/>
            <person name="Auerbach J.A."/>
            <person name="Kautto E."/>
            <person name="Blachly J.S."/>
        </authorList>
    </citation>
    <scope>NUCLEOTIDE SEQUENCE [LARGE SCALE GENOMIC DNA]</scope>
    <source>
        <strain evidence="3">B95-8</strain>
        <tissue evidence="3">Cell line</tissue>
    </source>
</reference>
<keyword evidence="2" id="KW-0472">Membrane</keyword>
<comment type="caution">
    <text evidence="3">The sequence shown here is derived from an EMBL/GenBank/DDBJ whole genome shotgun (WGS) entry which is preliminary data.</text>
</comment>
<gene>
    <name evidence="3" type="ORF">P7K49_037754</name>
</gene>
<evidence type="ECO:0000256" key="2">
    <source>
        <dbReference type="SAM" id="Phobius"/>
    </source>
</evidence>
<feature type="transmembrane region" description="Helical" evidence="2">
    <location>
        <begin position="54"/>
        <end position="77"/>
    </location>
</feature>
<keyword evidence="4" id="KW-1185">Reference proteome</keyword>
<dbReference type="InterPro" id="IPR051874">
    <property type="entry name" value="Ig-like_domain-LISCH7"/>
</dbReference>
<proteinExistence type="predicted"/>
<dbReference type="PANTHER" id="PTHR15923">
    <property type="entry name" value="TRANSMEMBRANE AND IMMUNOGLOBULIN DOMAIN-CONTAINING PROTEIN"/>
    <property type="match status" value="1"/>
</dbReference>
<protein>
    <submittedName>
        <fullName evidence="3">Uncharacterized protein</fullName>
    </submittedName>
</protein>
<keyword evidence="2" id="KW-0812">Transmembrane</keyword>
<keyword evidence="2" id="KW-1133">Transmembrane helix</keyword>
<dbReference type="EMBL" id="JASSZA010000022">
    <property type="protein sequence ID" value="KAK2084721.1"/>
    <property type="molecule type" value="Genomic_DNA"/>
</dbReference>
<accession>A0ABQ9TIZ7</accession>
<feature type="region of interest" description="Disordered" evidence="1">
    <location>
        <begin position="124"/>
        <end position="149"/>
    </location>
</feature>
<evidence type="ECO:0000313" key="4">
    <source>
        <dbReference type="Proteomes" id="UP001266305"/>
    </source>
</evidence>
<sequence length="281" mass="30407">MSSKSQVQLETLHTEEGDLLLETLQVPDGLDVKGNANQSARCPGGGLPQVWISLYILLEWVFVGLVLLGIFLFFVLIPAAALKPVSKGIVYEAGKAAKAGYPPSVSGVPGPYSIPSVPLGGAPSSGMLMDKPHPPPLAPSDSTGGSHSEVSGLPPVIKVNIPISPLHKIEVGKANKLGEVKYEEPHQPKDLSITECLHSVLHILEHLDKTTAAVRKGYRIQADKERDSMKVLYYVEKELAQFDPARRMRGRCEHLLVFCDLRVMQELVCKGDLGVTKLGQP</sequence>
<dbReference type="Proteomes" id="UP001266305">
    <property type="component" value="Unassembled WGS sequence"/>
</dbReference>